<proteinExistence type="predicted"/>
<reference evidence="2" key="2">
    <citation type="submission" date="2006-05" db="EMBL/GenBank/DDBJ databases">
        <title>Sequencing of the draft genome and assembly of Desulfuromonas acetoxidans DSM 684.</title>
        <authorList>
            <consortium name="US DOE Joint Genome Institute (JGI-PGF)"/>
            <person name="Copeland A."/>
            <person name="Lucas S."/>
            <person name="Lapidus A."/>
            <person name="Barry K."/>
            <person name="Detter J.C."/>
            <person name="Glavina del Rio T."/>
            <person name="Hammon N."/>
            <person name="Israni S."/>
            <person name="Dalin E."/>
            <person name="Tice H."/>
            <person name="Bruce D."/>
            <person name="Pitluck S."/>
            <person name="Richardson P."/>
        </authorList>
    </citation>
    <scope>NUCLEOTIDE SEQUENCE [LARGE SCALE GENOMIC DNA]</scope>
    <source>
        <strain evidence="2">DSM 684</strain>
    </source>
</reference>
<dbReference type="RefSeq" id="WP_006001262.1">
    <property type="nucleotide sequence ID" value="NZ_AAEW02000012.1"/>
</dbReference>
<feature type="signal peptide" evidence="1">
    <location>
        <begin position="1"/>
        <end position="24"/>
    </location>
</feature>
<accession>Q1JYB1</accession>
<dbReference type="EMBL" id="AAEW02000012">
    <property type="protein sequence ID" value="EAT15295.1"/>
    <property type="molecule type" value="Genomic_DNA"/>
</dbReference>
<gene>
    <name evidence="2" type="ORF">Dace_1264</name>
</gene>
<sequence>MCVRILTVFCVLLFLAGCVSQPMAEAEKTNEASQMVEERPVELNVDQKDLAVYRYNNRLYVIGDEAMKASFVAHKHLPYTKTTLGGGPQGETVIYDVKKKDSAYTEGLMERFNEIAWMLESNDIYTAWKYKGRIFVIGDAKMNEKFSTHKHLPYTKTLLGAGPHGETVIFQVDKKNPELASNLEKAYLK</sequence>
<feature type="chain" id="PRO_5004192294" description="Lipoprotein" evidence="1">
    <location>
        <begin position="25"/>
        <end position="189"/>
    </location>
</feature>
<name>Q1JYB1_DESA6</name>
<comment type="caution">
    <text evidence="2">The sequence shown here is derived from an EMBL/GenBank/DDBJ whole genome shotgun (WGS) entry which is preliminary data.</text>
</comment>
<evidence type="ECO:0000313" key="2">
    <source>
        <dbReference type="EMBL" id="EAT15295.1"/>
    </source>
</evidence>
<evidence type="ECO:0008006" key="4">
    <source>
        <dbReference type="Google" id="ProtNLM"/>
    </source>
</evidence>
<dbReference type="AlphaFoldDB" id="Q1JYB1"/>
<organism evidence="2 3">
    <name type="scientific">Desulfuromonas acetoxidans (strain DSM 684 / 11070)</name>
    <dbReference type="NCBI Taxonomy" id="281689"/>
    <lineage>
        <taxon>Bacteria</taxon>
        <taxon>Pseudomonadati</taxon>
        <taxon>Thermodesulfobacteriota</taxon>
        <taxon>Desulfuromonadia</taxon>
        <taxon>Desulfuromonadales</taxon>
        <taxon>Desulfuromonadaceae</taxon>
        <taxon>Desulfuromonas</taxon>
    </lineage>
</organism>
<dbReference type="PROSITE" id="PS51257">
    <property type="entry name" value="PROKAR_LIPOPROTEIN"/>
    <property type="match status" value="1"/>
</dbReference>
<keyword evidence="1" id="KW-0732">Signal</keyword>
<protein>
    <recommendedName>
        <fullName evidence="4">Lipoprotein</fullName>
    </recommendedName>
</protein>
<dbReference type="OrthoDB" id="8776015at2"/>
<evidence type="ECO:0000256" key="1">
    <source>
        <dbReference type="SAM" id="SignalP"/>
    </source>
</evidence>
<evidence type="ECO:0000313" key="3">
    <source>
        <dbReference type="Proteomes" id="UP000005695"/>
    </source>
</evidence>
<reference evidence="2" key="1">
    <citation type="submission" date="2006-05" db="EMBL/GenBank/DDBJ databases">
        <title>Annotation of the draft genome assembly of Desulfuromonas acetoxidans DSM 684.</title>
        <authorList>
            <consortium name="US DOE Joint Genome Institute (JGI-ORNL)"/>
            <person name="Larimer F."/>
            <person name="Land M."/>
            <person name="Hauser L."/>
        </authorList>
    </citation>
    <scope>NUCLEOTIDE SEQUENCE [LARGE SCALE GENOMIC DNA]</scope>
    <source>
        <strain evidence="2">DSM 684</strain>
    </source>
</reference>
<dbReference type="Proteomes" id="UP000005695">
    <property type="component" value="Unassembled WGS sequence"/>
</dbReference>
<keyword evidence="3" id="KW-1185">Reference proteome</keyword>